<feature type="transmembrane region" description="Helical" evidence="6">
    <location>
        <begin position="171"/>
        <end position="193"/>
    </location>
</feature>
<feature type="transmembrane region" description="Helical" evidence="6">
    <location>
        <begin position="140"/>
        <end position="159"/>
    </location>
</feature>
<feature type="transmembrane region" description="Helical" evidence="6">
    <location>
        <begin position="205"/>
        <end position="223"/>
    </location>
</feature>
<comment type="subcellular location">
    <subcellularLocation>
        <location evidence="1">Cell membrane</location>
        <topology evidence="1">Multi-pass membrane protein</topology>
    </subcellularLocation>
</comment>
<feature type="transmembrane region" description="Helical" evidence="6">
    <location>
        <begin position="26"/>
        <end position="45"/>
    </location>
</feature>
<feature type="transmembrane region" description="Helical" evidence="6">
    <location>
        <begin position="418"/>
        <end position="439"/>
    </location>
</feature>
<dbReference type="AlphaFoldDB" id="A0A0F5FLS0"/>
<evidence type="ECO:0008006" key="9">
    <source>
        <dbReference type="Google" id="ProtNLM"/>
    </source>
</evidence>
<proteinExistence type="predicted"/>
<accession>A0A0F5FLS0</accession>
<keyword evidence="2" id="KW-1003">Cell membrane</keyword>
<evidence type="ECO:0000256" key="3">
    <source>
        <dbReference type="ARBA" id="ARBA00022692"/>
    </source>
</evidence>
<feature type="transmembrane region" description="Helical" evidence="6">
    <location>
        <begin position="65"/>
        <end position="85"/>
    </location>
</feature>
<evidence type="ECO:0000256" key="6">
    <source>
        <dbReference type="SAM" id="Phobius"/>
    </source>
</evidence>
<evidence type="ECO:0000313" key="7">
    <source>
        <dbReference type="EMBL" id="KKB09791.1"/>
    </source>
</evidence>
<evidence type="ECO:0000256" key="4">
    <source>
        <dbReference type="ARBA" id="ARBA00022989"/>
    </source>
</evidence>
<keyword evidence="4 6" id="KW-1133">Transmembrane helix</keyword>
<reference evidence="7 8" key="1">
    <citation type="submission" date="2015-03" db="EMBL/GenBank/DDBJ databases">
        <authorList>
            <person name="Hassan Y."/>
            <person name="Lepp D."/>
            <person name="Li X.-Z."/>
            <person name="Zhou T."/>
        </authorList>
    </citation>
    <scope>NUCLEOTIDE SEQUENCE [LARGE SCALE GENOMIC DNA]</scope>
    <source>
        <strain evidence="7 8">IPL18</strain>
    </source>
</reference>
<feature type="transmembrane region" description="Helical" evidence="6">
    <location>
        <begin position="390"/>
        <end position="412"/>
    </location>
</feature>
<dbReference type="GO" id="GO:0005886">
    <property type="term" value="C:plasma membrane"/>
    <property type="evidence" value="ECO:0007669"/>
    <property type="project" value="UniProtKB-SubCell"/>
</dbReference>
<feature type="transmembrane region" description="Helical" evidence="6">
    <location>
        <begin position="274"/>
        <end position="297"/>
    </location>
</feature>
<comment type="caution">
    <text evidence="7">The sequence shown here is derived from an EMBL/GenBank/DDBJ whole genome shotgun (WGS) entry which is preliminary data.</text>
</comment>
<feature type="transmembrane region" description="Helical" evidence="6">
    <location>
        <begin position="244"/>
        <end position="268"/>
    </location>
</feature>
<evidence type="ECO:0000256" key="1">
    <source>
        <dbReference type="ARBA" id="ARBA00004651"/>
    </source>
</evidence>
<dbReference type="PANTHER" id="PTHR30250:SF11">
    <property type="entry name" value="O-ANTIGEN TRANSPORTER-RELATED"/>
    <property type="match status" value="1"/>
</dbReference>
<dbReference type="RefSeq" id="WP_046104482.1">
    <property type="nucleotide sequence ID" value="NZ_JZEY01000054.1"/>
</dbReference>
<gene>
    <name evidence="7" type="ORF">VE26_08020</name>
</gene>
<evidence type="ECO:0000256" key="2">
    <source>
        <dbReference type="ARBA" id="ARBA00022475"/>
    </source>
</evidence>
<dbReference type="STRING" id="429727.VE26_08020"/>
<protein>
    <recommendedName>
        <fullName evidence="9">Polysaccharide biosynthesis protein C-terminal domain-containing protein</fullName>
    </recommendedName>
</protein>
<dbReference type="Proteomes" id="UP000033649">
    <property type="component" value="Unassembled WGS sequence"/>
</dbReference>
<feature type="transmembrane region" description="Helical" evidence="6">
    <location>
        <begin position="317"/>
        <end position="339"/>
    </location>
</feature>
<dbReference type="EMBL" id="JZEY01000054">
    <property type="protein sequence ID" value="KKB09791.1"/>
    <property type="molecule type" value="Genomic_DNA"/>
</dbReference>
<feature type="transmembrane region" description="Helical" evidence="6">
    <location>
        <begin position="106"/>
        <end position="128"/>
    </location>
</feature>
<dbReference type="PATRIC" id="fig|429727.3.peg.1659"/>
<name>A0A0F5FLS0_9HYPH</name>
<evidence type="ECO:0000256" key="5">
    <source>
        <dbReference type="ARBA" id="ARBA00023136"/>
    </source>
</evidence>
<sequence length="447" mass="47532">MEPDQSLPGRPDAVPKHSLKSVFTRALRIFGLLAGRFTGTGFQFLSQVLAGQLLGPAAVGLMGAAQGYIMLFGTIGTIGSPFFLLRRVVSRPGRDVSRQRQDWLRFALIGAGIGGAISTAVFGIFWLLTPNDLNARQSTLAWVTIAVGVFSYALAKCYVEYLKGLGQSSRGLMLEFTLPYAVTLLFTGLVAIIDFGSLDVVIPTMGYAFALLIIAALFIRRARQGRPLSQGQIRSRLRRNWKELLTLSLVQVGNNLAFSLPVAVVFAVSGPVSAGLLVIILRVTGLTATISAVFASYFSPLAASAHRQADWQRMRRLYLASSLTNGTACASLCALLIVFPQQLLSIFGEAFVDPSAIFALQLSAGVRLLRHFLGLTEVFLTMSGRASLDLVSQSLSVGALVIGMTILIVIGATGDLPSVAAVVAVSGAVRPVVSAAFIIGSRGIIKV</sequence>
<dbReference type="InterPro" id="IPR050833">
    <property type="entry name" value="Poly_Biosynth_Transport"/>
</dbReference>
<organism evidence="7 8">
    <name type="scientific">Devosia chinhatensis</name>
    <dbReference type="NCBI Taxonomy" id="429727"/>
    <lineage>
        <taxon>Bacteria</taxon>
        <taxon>Pseudomonadati</taxon>
        <taxon>Pseudomonadota</taxon>
        <taxon>Alphaproteobacteria</taxon>
        <taxon>Hyphomicrobiales</taxon>
        <taxon>Devosiaceae</taxon>
        <taxon>Devosia</taxon>
    </lineage>
</organism>
<dbReference type="PANTHER" id="PTHR30250">
    <property type="entry name" value="PST FAMILY PREDICTED COLANIC ACID TRANSPORTER"/>
    <property type="match status" value="1"/>
</dbReference>
<keyword evidence="8" id="KW-1185">Reference proteome</keyword>
<feature type="transmembrane region" description="Helical" evidence="6">
    <location>
        <begin position="351"/>
        <end position="369"/>
    </location>
</feature>
<evidence type="ECO:0000313" key="8">
    <source>
        <dbReference type="Proteomes" id="UP000033649"/>
    </source>
</evidence>
<keyword evidence="5 6" id="KW-0472">Membrane</keyword>
<keyword evidence="3 6" id="KW-0812">Transmembrane</keyword>